<proteinExistence type="predicted"/>
<gene>
    <name evidence="3" type="ORF">HYPSUDRAFT_70699</name>
</gene>
<accession>A0A0D2M2P2</accession>
<dbReference type="CDD" id="cd02440">
    <property type="entry name" value="AdoMet_MTases"/>
    <property type="match status" value="1"/>
</dbReference>
<name>A0A0D2M2P2_HYPSF</name>
<protein>
    <recommendedName>
        <fullName evidence="2">Methyltransferase domain-containing protein</fullName>
    </recommendedName>
</protein>
<feature type="compositionally biased region" description="Low complexity" evidence="1">
    <location>
        <begin position="396"/>
        <end position="409"/>
    </location>
</feature>
<reference evidence="4" key="1">
    <citation type="submission" date="2014-04" db="EMBL/GenBank/DDBJ databases">
        <title>Evolutionary Origins and Diversification of the Mycorrhizal Mutualists.</title>
        <authorList>
            <consortium name="DOE Joint Genome Institute"/>
            <consortium name="Mycorrhizal Genomics Consortium"/>
            <person name="Kohler A."/>
            <person name="Kuo A."/>
            <person name="Nagy L.G."/>
            <person name="Floudas D."/>
            <person name="Copeland A."/>
            <person name="Barry K.W."/>
            <person name="Cichocki N."/>
            <person name="Veneault-Fourrey C."/>
            <person name="LaButti K."/>
            <person name="Lindquist E.A."/>
            <person name="Lipzen A."/>
            <person name="Lundell T."/>
            <person name="Morin E."/>
            <person name="Murat C."/>
            <person name="Riley R."/>
            <person name="Ohm R."/>
            <person name="Sun H."/>
            <person name="Tunlid A."/>
            <person name="Henrissat B."/>
            <person name="Grigoriev I.V."/>
            <person name="Hibbett D.S."/>
            <person name="Martin F."/>
        </authorList>
    </citation>
    <scope>NUCLEOTIDE SEQUENCE [LARGE SCALE GENOMIC DNA]</scope>
    <source>
        <strain evidence="4">FD-334 SS-4</strain>
    </source>
</reference>
<feature type="compositionally biased region" description="Low complexity" evidence="1">
    <location>
        <begin position="339"/>
        <end position="353"/>
    </location>
</feature>
<evidence type="ECO:0000259" key="2">
    <source>
        <dbReference type="Pfam" id="PF13649"/>
    </source>
</evidence>
<feature type="region of interest" description="Disordered" evidence="1">
    <location>
        <begin position="306"/>
        <end position="417"/>
    </location>
</feature>
<dbReference type="OrthoDB" id="2013972at2759"/>
<feature type="compositionally biased region" description="Low complexity" evidence="1">
    <location>
        <begin position="862"/>
        <end position="881"/>
    </location>
</feature>
<feature type="compositionally biased region" description="Polar residues" evidence="1">
    <location>
        <begin position="326"/>
        <end position="336"/>
    </location>
</feature>
<dbReference type="SUPFAM" id="SSF53335">
    <property type="entry name" value="S-adenosyl-L-methionine-dependent methyltransferases"/>
    <property type="match status" value="1"/>
</dbReference>
<dbReference type="InterPro" id="IPR029063">
    <property type="entry name" value="SAM-dependent_MTases_sf"/>
</dbReference>
<feature type="region of interest" description="Disordered" evidence="1">
    <location>
        <begin position="248"/>
        <end position="287"/>
    </location>
</feature>
<dbReference type="InterPro" id="IPR041698">
    <property type="entry name" value="Methyltransf_25"/>
</dbReference>
<evidence type="ECO:0000256" key="1">
    <source>
        <dbReference type="SAM" id="MobiDB-lite"/>
    </source>
</evidence>
<dbReference type="PANTHER" id="PTHR43591">
    <property type="entry name" value="METHYLTRANSFERASE"/>
    <property type="match status" value="1"/>
</dbReference>
<sequence>MAPLPPPPPPPPLLQQQLQQPQVKALPTPKSAGGAADRFSTADRAILEELKAGIRAREAQFTLKGVGHTVLGGGKGPGKRHHAYPKEEVPYPRAYAREVIDLDVWETLFLMDVCKSLSWHYFETPPVKVLEIGCGTGTWILHCARTWKVGVSSISFVGLDVVPLHPDLQNLGSPELASRITWMQHNFLDVLPFQNEEFDFVHIKRIALGIPEDKWDPFFEEVARVMKPGGKFEVSLCLTNLKAKISDVHQTDDRRRSSSYGRDDTSSMMTRQGSISSDPQRTSFSINGYDETDRETLRLGNVSEQVEPAGGIESSSSRQDAPATPKTRSALLSTTEDGAASAASRPSSPVHSAMGGASVNGHRIGGGGSYDANDAHGSAKPTGGGRHHTQAPVIHPTGTPPLSASPPSTAHVFVAPSGRSTKRPALLVKTPLRASEAHAELLFGSSASLLGSMGYLAYQDPLAETLRRQRKLEAAARKNHAPLQGSQRTRPSPFLSTLMNKGPVNPRDHTILQAVWDGMLEGRFVNDSPLSLLTTYLEYHFKDVRTHPPIIYTFPPTAPRPVKWDDEDTNNKLHSRTVSGSDTDDVRDERSKSLSTKADGLERTGSTTSENGDAQRWLSMQGLLARNSPYVTFDGSRGYAYSPSKIAALKRPSTGNSDKASRLTVTMVAPTAKTVPAPGSALVVNLNSLNLHLTLRAKEIVACSESMWDWVAGMQAGPEGQEARAALAQGGPPGSARVPGPDAVDQAEELYATRAVILDMTRDDFDRLLCNFEWDMLDKASMGYALQEQFSWHTFEGVLLADRKAYDQACEKYDEWVEKQHQIKVDAAAEQYQRRSRNSMSSPGLPLTSADAASEASQIARSQSSPQPSTSSPTLAPSLLTIMPHDASPPRPSSKRIPETATTPHFGEAASSISVSSTHVPPTEMLSRTMRVFVAWKAS</sequence>
<feature type="region of interest" description="Disordered" evidence="1">
    <location>
        <begin position="1"/>
        <end position="37"/>
    </location>
</feature>
<evidence type="ECO:0000313" key="4">
    <source>
        <dbReference type="Proteomes" id="UP000054270"/>
    </source>
</evidence>
<feature type="domain" description="Methyltransferase" evidence="2">
    <location>
        <begin position="129"/>
        <end position="230"/>
    </location>
</feature>
<evidence type="ECO:0000313" key="3">
    <source>
        <dbReference type="EMBL" id="KJA17453.1"/>
    </source>
</evidence>
<dbReference type="Proteomes" id="UP000054270">
    <property type="component" value="Unassembled WGS sequence"/>
</dbReference>
<feature type="region of interest" description="Disordered" evidence="1">
    <location>
        <begin position="834"/>
        <end position="915"/>
    </location>
</feature>
<dbReference type="PANTHER" id="PTHR43591:SF50">
    <property type="entry name" value="METHYLTRANSFERASE DOMAIN-CONTAINING PROTEIN-RELATED"/>
    <property type="match status" value="1"/>
</dbReference>
<dbReference type="EMBL" id="KN817603">
    <property type="protein sequence ID" value="KJA17453.1"/>
    <property type="molecule type" value="Genomic_DNA"/>
</dbReference>
<organism evidence="3 4">
    <name type="scientific">Hypholoma sublateritium (strain FD-334 SS-4)</name>
    <dbReference type="NCBI Taxonomy" id="945553"/>
    <lineage>
        <taxon>Eukaryota</taxon>
        <taxon>Fungi</taxon>
        <taxon>Dikarya</taxon>
        <taxon>Basidiomycota</taxon>
        <taxon>Agaricomycotina</taxon>
        <taxon>Agaricomycetes</taxon>
        <taxon>Agaricomycetidae</taxon>
        <taxon>Agaricales</taxon>
        <taxon>Agaricineae</taxon>
        <taxon>Strophariaceae</taxon>
        <taxon>Hypholoma</taxon>
    </lineage>
</organism>
<dbReference type="AlphaFoldDB" id="A0A0D2M2P2"/>
<feature type="compositionally biased region" description="Pro residues" evidence="1">
    <location>
        <begin position="1"/>
        <end position="13"/>
    </location>
</feature>
<feature type="region of interest" description="Disordered" evidence="1">
    <location>
        <begin position="556"/>
        <end position="613"/>
    </location>
</feature>
<dbReference type="OMA" id="TGTWILN"/>
<dbReference type="Gene3D" id="3.40.50.150">
    <property type="entry name" value="Vaccinia Virus protein VP39"/>
    <property type="match status" value="1"/>
</dbReference>
<feature type="compositionally biased region" description="Basic and acidic residues" evidence="1">
    <location>
        <begin position="248"/>
        <end position="265"/>
    </location>
</feature>
<dbReference type="STRING" id="945553.A0A0D2M2P2"/>
<keyword evidence="4" id="KW-1185">Reference proteome</keyword>
<feature type="compositionally biased region" description="Polar residues" evidence="1">
    <location>
        <begin position="268"/>
        <end position="286"/>
    </location>
</feature>
<dbReference type="Pfam" id="PF13649">
    <property type="entry name" value="Methyltransf_25"/>
    <property type="match status" value="1"/>
</dbReference>